<evidence type="ECO:0000313" key="3">
    <source>
        <dbReference type="EMBL" id="OUR99786.1"/>
    </source>
</evidence>
<organism evidence="3 4">
    <name type="scientific">Halobacteriovorax marinus</name>
    <dbReference type="NCBI Taxonomy" id="97084"/>
    <lineage>
        <taxon>Bacteria</taxon>
        <taxon>Pseudomonadati</taxon>
        <taxon>Bdellovibrionota</taxon>
        <taxon>Bacteriovoracia</taxon>
        <taxon>Bacteriovoracales</taxon>
        <taxon>Halobacteriovoraceae</taxon>
        <taxon>Halobacteriovorax</taxon>
    </lineage>
</organism>
<dbReference type="PANTHER" id="PTHR19308:SF14">
    <property type="entry name" value="START DOMAIN-CONTAINING PROTEIN"/>
    <property type="match status" value="1"/>
</dbReference>
<name>A0A1Y5FGA2_9BACT</name>
<dbReference type="Gene3D" id="3.30.530.20">
    <property type="match status" value="1"/>
</dbReference>
<evidence type="ECO:0000259" key="2">
    <source>
        <dbReference type="PROSITE" id="PS50848"/>
    </source>
</evidence>
<dbReference type="GO" id="GO:0008289">
    <property type="term" value="F:lipid binding"/>
    <property type="evidence" value="ECO:0007669"/>
    <property type="project" value="InterPro"/>
</dbReference>
<evidence type="ECO:0000256" key="1">
    <source>
        <dbReference type="SAM" id="SignalP"/>
    </source>
</evidence>
<proteinExistence type="predicted"/>
<dbReference type="Pfam" id="PF01852">
    <property type="entry name" value="START"/>
    <property type="match status" value="1"/>
</dbReference>
<feature type="chain" id="PRO_5012554263" description="START domain-containing protein" evidence="1">
    <location>
        <begin position="18"/>
        <end position="227"/>
    </location>
</feature>
<keyword evidence="1" id="KW-0732">Signal</keyword>
<accession>A0A1Y5FGA2</accession>
<sequence length="227" mass="26114">MKVLALFILFFSLTSQASELEKFFNENDWTKVYDKGGYVVHSQKAKNSKIVGFTARAVLDAKLENVLAILRDVAGTTKWAPNMVEKKTIVRYSDLKALTYNNNDLPWPVADRDMVLMNVLRVDRDKKVLVVDTHSVEHPDYPPRKKVVRSFMPYGTLEFKRHGNKSSVKMTILVEPKGSIPIWIVNMIQKRFPIQFLKALEKECKRVELPLLPGIKKLLDELDRLGK</sequence>
<dbReference type="Proteomes" id="UP000196531">
    <property type="component" value="Unassembled WGS sequence"/>
</dbReference>
<dbReference type="InterPro" id="IPR028347">
    <property type="entry name" value="START_dom_prot"/>
</dbReference>
<dbReference type="InterPro" id="IPR002913">
    <property type="entry name" value="START_lipid-bd_dom"/>
</dbReference>
<protein>
    <recommendedName>
        <fullName evidence="2">START domain-containing protein</fullName>
    </recommendedName>
</protein>
<dbReference type="EMBL" id="MAAO01000002">
    <property type="protein sequence ID" value="OUR99786.1"/>
    <property type="molecule type" value="Genomic_DNA"/>
</dbReference>
<gene>
    <name evidence="3" type="ORF">A9Q84_01800</name>
</gene>
<dbReference type="InterPro" id="IPR051213">
    <property type="entry name" value="START_lipid_transfer"/>
</dbReference>
<dbReference type="PANTHER" id="PTHR19308">
    <property type="entry name" value="PHOSPHATIDYLCHOLINE TRANSFER PROTEIN"/>
    <property type="match status" value="1"/>
</dbReference>
<evidence type="ECO:0000313" key="4">
    <source>
        <dbReference type="Proteomes" id="UP000196531"/>
    </source>
</evidence>
<dbReference type="InterPro" id="IPR023393">
    <property type="entry name" value="START-like_dom_sf"/>
</dbReference>
<feature type="domain" description="START" evidence="2">
    <location>
        <begin position="25"/>
        <end position="209"/>
    </location>
</feature>
<reference evidence="4" key="1">
    <citation type="journal article" date="2017" name="Proc. Natl. Acad. Sci. U.S.A.">
        <title>Simulation of Deepwater Horizon oil plume reveals substrate specialization within a complex community of hydrocarbon-degraders.</title>
        <authorList>
            <person name="Hu P."/>
            <person name="Dubinsky E.A."/>
            <person name="Probst A.J."/>
            <person name="Wang J."/>
            <person name="Sieber C.M.K."/>
            <person name="Tom L.M."/>
            <person name="Gardinali P."/>
            <person name="Banfield J.F."/>
            <person name="Atlas R.M."/>
            <person name="Andersen G.L."/>
        </authorList>
    </citation>
    <scope>NUCLEOTIDE SEQUENCE [LARGE SCALE GENOMIC DNA]</scope>
</reference>
<dbReference type="SUPFAM" id="SSF55961">
    <property type="entry name" value="Bet v1-like"/>
    <property type="match status" value="1"/>
</dbReference>
<dbReference type="AlphaFoldDB" id="A0A1Y5FGA2"/>
<comment type="caution">
    <text evidence="3">The sequence shown here is derived from an EMBL/GenBank/DDBJ whole genome shotgun (WGS) entry which is preliminary data.</text>
</comment>
<dbReference type="GO" id="GO:0005737">
    <property type="term" value="C:cytoplasm"/>
    <property type="evidence" value="ECO:0007669"/>
    <property type="project" value="UniProtKB-ARBA"/>
</dbReference>
<dbReference type="PIRSF" id="PIRSF039033">
    <property type="entry name" value="START_dom"/>
    <property type="match status" value="1"/>
</dbReference>
<dbReference type="PROSITE" id="PS50848">
    <property type="entry name" value="START"/>
    <property type="match status" value="1"/>
</dbReference>
<feature type="signal peptide" evidence="1">
    <location>
        <begin position="1"/>
        <end position="17"/>
    </location>
</feature>